<organism evidence="4 5">
    <name type="scientific">Demequina litorisediminis</name>
    <dbReference type="NCBI Taxonomy" id="1849022"/>
    <lineage>
        <taxon>Bacteria</taxon>
        <taxon>Bacillati</taxon>
        <taxon>Actinomycetota</taxon>
        <taxon>Actinomycetes</taxon>
        <taxon>Micrococcales</taxon>
        <taxon>Demequinaceae</taxon>
        <taxon>Demequina</taxon>
    </lineage>
</organism>
<dbReference type="PANTHER" id="PTHR34473">
    <property type="entry name" value="UPF0699 TRANSMEMBRANE PROTEIN YDBS"/>
    <property type="match status" value="1"/>
</dbReference>
<feature type="transmembrane region" description="Helical" evidence="2">
    <location>
        <begin position="176"/>
        <end position="198"/>
    </location>
</feature>
<evidence type="ECO:0000313" key="4">
    <source>
        <dbReference type="EMBL" id="GMA35162.1"/>
    </source>
</evidence>
<feature type="transmembrane region" description="Helical" evidence="2">
    <location>
        <begin position="44"/>
        <end position="64"/>
    </location>
</feature>
<proteinExistence type="predicted"/>
<dbReference type="Proteomes" id="UP001157125">
    <property type="component" value="Unassembled WGS sequence"/>
</dbReference>
<evidence type="ECO:0000259" key="3">
    <source>
        <dbReference type="Pfam" id="PF03703"/>
    </source>
</evidence>
<feature type="domain" description="YdbS-like PH" evidence="3">
    <location>
        <begin position="72"/>
        <end position="117"/>
    </location>
</feature>
<dbReference type="PANTHER" id="PTHR34473:SF2">
    <property type="entry name" value="UPF0699 TRANSMEMBRANE PROTEIN YDBT"/>
    <property type="match status" value="1"/>
</dbReference>
<feature type="region of interest" description="Disordered" evidence="1">
    <location>
        <begin position="433"/>
        <end position="452"/>
    </location>
</feature>
<feature type="compositionally biased region" description="Low complexity" evidence="1">
    <location>
        <begin position="537"/>
        <end position="550"/>
    </location>
</feature>
<feature type="region of interest" description="Disordered" evidence="1">
    <location>
        <begin position="128"/>
        <end position="160"/>
    </location>
</feature>
<name>A0ABQ6IDB6_9MICO</name>
<feature type="compositionally biased region" description="Basic and acidic residues" evidence="1">
    <location>
        <begin position="433"/>
        <end position="445"/>
    </location>
</feature>
<evidence type="ECO:0000313" key="5">
    <source>
        <dbReference type="Proteomes" id="UP001157125"/>
    </source>
</evidence>
<dbReference type="InterPro" id="IPR005182">
    <property type="entry name" value="YdbS-like_PH"/>
</dbReference>
<dbReference type="EMBL" id="BSUN01000001">
    <property type="protein sequence ID" value="GMA35162.1"/>
    <property type="molecule type" value="Genomic_DNA"/>
</dbReference>
<evidence type="ECO:0000256" key="1">
    <source>
        <dbReference type="SAM" id="MobiDB-lite"/>
    </source>
</evidence>
<feature type="domain" description="YdbS-like PH" evidence="3">
    <location>
        <begin position="241"/>
        <end position="319"/>
    </location>
</feature>
<dbReference type="Pfam" id="PF03703">
    <property type="entry name" value="bPH_2"/>
    <property type="match status" value="2"/>
</dbReference>
<feature type="transmembrane region" description="Helical" evidence="2">
    <location>
        <begin position="20"/>
        <end position="38"/>
    </location>
</feature>
<sequence>MTLRAPTGPTFLARLIPARLITWWITLALPLAGLVVIAALTSPWVFTGVAVLLAVGLWISWIIYRQVTAHAWIEREEDLIVKRGRMWRSVTVVPYGRMQYVEVEAGPLSRAFGIAKVQAPHRLAGHRCVHQRSPGGGGGAPARPPVQPRRGAGGGSVMSEPTVYRAPREWTRLHPVSPLIGGWAVFGVVASIALYNYAPSWTGPDPAVQEAAHWLWHSVVWLVVGAVVLIALAMGFGFLQWRVSEYRLSDVAVEHRKGIVFKQHKQARLDRVQAIDVVQPLLARIFGFASLKIEVAGGENSGIALEYLRLGDAEAMRNELLALAAGVKRAKAEGRDATVDAVLTADAVAGPQDADAQASASVGADGEPGEAYAAAGSLRDLTHGVPRGVTETAAAPEREVFALQARAAAAVDRAVVALPVDLFAAGMDRPRGVDLPRRHQPDRGGGRGVAVHRGARDLRSAGLLLVAHHHGLRLPRGDLPGRHPAAPRPAGDAPPDGPSRPSAGGAVAAVAPVAPQGLVARDHQCGRLPGGSGGRLDAPAGRDAPGGADRTVAGVARPR</sequence>
<feature type="transmembrane region" description="Helical" evidence="2">
    <location>
        <begin position="218"/>
        <end position="239"/>
    </location>
</feature>
<keyword evidence="2" id="KW-1133">Transmembrane helix</keyword>
<keyword evidence="2" id="KW-0812">Transmembrane</keyword>
<feature type="compositionally biased region" description="Low complexity" evidence="1">
    <location>
        <begin position="482"/>
        <end position="519"/>
    </location>
</feature>
<feature type="region of interest" description="Disordered" evidence="1">
    <location>
        <begin position="474"/>
        <end position="559"/>
    </location>
</feature>
<evidence type="ECO:0000256" key="2">
    <source>
        <dbReference type="SAM" id="Phobius"/>
    </source>
</evidence>
<keyword evidence="5" id="KW-1185">Reference proteome</keyword>
<reference evidence="5" key="1">
    <citation type="journal article" date="2019" name="Int. J. Syst. Evol. Microbiol.">
        <title>The Global Catalogue of Microorganisms (GCM) 10K type strain sequencing project: providing services to taxonomists for standard genome sequencing and annotation.</title>
        <authorList>
            <consortium name="The Broad Institute Genomics Platform"/>
            <consortium name="The Broad Institute Genome Sequencing Center for Infectious Disease"/>
            <person name="Wu L."/>
            <person name="Ma J."/>
        </authorList>
    </citation>
    <scope>NUCLEOTIDE SEQUENCE [LARGE SCALE GENOMIC DNA]</scope>
    <source>
        <strain evidence="5">NBRC 112299</strain>
    </source>
</reference>
<comment type="caution">
    <text evidence="4">The sequence shown here is derived from an EMBL/GenBank/DDBJ whole genome shotgun (WGS) entry which is preliminary data.</text>
</comment>
<accession>A0ABQ6IDB6</accession>
<gene>
    <name evidence="4" type="ORF">GCM10025876_13660</name>
</gene>
<protein>
    <recommendedName>
        <fullName evidence="3">YdbS-like PH domain-containing protein</fullName>
    </recommendedName>
</protein>
<keyword evidence="2" id="KW-0472">Membrane</keyword>